<organism evidence="2 3">
    <name type="scientific">Vitrella brassicaformis (strain CCMP3155)</name>
    <dbReference type="NCBI Taxonomy" id="1169540"/>
    <lineage>
        <taxon>Eukaryota</taxon>
        <taxon>Sar</taxon>
        <taxon>Alveolata</taxon>
        <taxon>Colpodellida</taxon>
        <taxon>Vitrellaceae</taxon>
        <taxon>Vitrella</taxon>
    </lineage>
</organism>
<dbReference type="AlphaFoldDB" id="A0A0G4G2M9"/>
<proteinExistence type="predicted"/>
<name>A0A0G4G2M9_VITBC</name>
<reference evidence="2 3" key="1">
    <citation type="submission" date="2014-11" db="EMBL/GenBank/DDBJ databases">
        <authorList>
            <person name="Zhu J."/>
            <person name="Qi W."/>
            <person name="Song R."/>
        </authorList>
    </citation>
    <scope>NUCLEOTIDE SEQUENCE [LARGE SCALE GENOMIC DNA]</scope>
</reference>
<feature type="chain" id="PRO_5005189890" evidence="1">
    <location>
        <begin position="17"/>
        <end position="211"/>
    </location>
</feature>
<keyword evidence="1" id="KW-0732">Signal</keyword>
<evidence type="ECO:0000256" key="1">
    <source>
        <dbReference type="SAM" id="SignalP"/>
    </source>
</evidence>
<keyword evidence="3" id="KW-1185">Reference proteome</keyword>
<evidence type="ECO:0000313" key="3">
    <source>
        <dbReference type="Proteomes" id="UP000041254"/>
    </source>
</evidence>
<evidence type="ECO:0000313" key="2">
    <source>
        <dbReference type="EMBL" id="CEM22523.1"/>
    </source>
</evidence>
<accession>A0A0G4G2M9</accession>
<dbReference type="EMBL" id="CDMY01000553">
    <property type="protein sequence ID" value="CEM22523.1"/>
    <property type="molecule type" value="Genomic_DNA"/>
</dbReference>
<protein>
    <submittedName>
        <fullName evidence="2">Uncharacterized protein</fullName>
    </submittedName>
</protein>
<sequence length="211" mass="23132">MSALVAFCVLVCTSSAAECLDGSRASQDSSDDLSLLQHSFTAAKAGINASLAAIGRNGVLLSGALDHLEQARQQLKGIMTGTPGSFAEMPPRSGLDTYQPLCDKNRRCAFGDHPTWSAGQEYCRSTSPARALYGTNCMLDPNTISRQADKFQGKTGLQLRPHHKYYSCSKEGRNDIIDQIRYDSYNKGKPKSYPQMERAVMELLFSHCYCC</sequence>
<feature type="signal peptide" evidence="1">
    <location>
        <begin position="1"/>
        <end position="16"/>
    </location>
</feature>
<dbReference type="Proteomes" id="UP000041254">
    <property type="component" value="Unassembled WGS sequence"/>
</dbReference>
<gene>
    <name evidence="2" type="ORF">Vbra_16800</name>
</gene>
<dbReference type="VEuPathDB" id="CryptoDB:Vbra_16800"/>
<dbReference type="InParanoid" id="A0A0G4G2M9"/>